<accession>X6NJL0</accession>
<dbReference type="SUPFAM" id="SSF54695">
    <property type="entry name" value="POZ domain"/>
    <property type="match status" value="2"/>
</dbReference>
<protein>
    <submittedName>
        <fullName evidence="3">Rho-related BTB domain-containing protein 1</fullName>
    </submittedName>
</protein>
<feature type="region of interest" description="Disordered" evidence="1">
    <location>
        <begin position="103"/>
        <end position="155"/>
    </location>
</feature>
<evidence type="ECO:0000256" key="1">
    <source>
        <dbReference type="SAM" id="MobiDB-lite"/>
    </source>
</evidence>
<dbReference type="InterPro" id="IPR011333">
    <property type="entry name" value="SKP1/BTB/POZ_sf"/>
</dbReference>
<feature type="domain" description="BTB" evidence="2">
    <location>
        <begin position="259"/>
        <end position="330"/>
    </location>
</feature>
<dbReference type="PROSITE" id="PS50097">
    <property type="entry name" value="BTB"/>
    <property type="match status" value="1"/>
</dbReference>
<keyword evidence="4" id="KW-1185">Reference proteome</keyword>
<evidence type="ECO:0000259" key="2">
    <source>
        <dbReference type="PROSITE" id="PS50097"/>
    </source>
</evidence>
<feature type="compositionally biased region" description="Basic and acidic residues" evidence="1">
    <location>
        <begin position="110"/>
        <end position="121"/>
    </location>
</feature>
<dbReference type="PANTHER" id="PTHR24413">
    <property type="entry name" value="SPECKLE-TYPE POZ PROTEIN"/>
    <property type="match status" value="1"/>
</dbReference>
<reference evidence="3 4" key="1">
    <citation type="journal article" date="2013" name="Curr. Biol.">
        <title>The Genome of the Foraminiferan Reticulomyxa filosa.</title>
        <authorList>
            <person name="Glockner G."/>
            <person name="Hulsmann N."/>
            <person name="Schleicher M."/>
            <person name="Noegel A.A."/>
            <person name="Eichinger L."/>
            <person name="Gallinger C."/>
            <person name="Pawlowski J."/>
            <person name="Sierra R."/>
            <person name="Euteneuer U."/>
            <person name="Pillet L."/>
            <person name="Moustafa A."/>
            <person name="Platzer M."/>
            <person name="Groth M."/>
            <person name="Szafranski K."/>
            <person name="Schliwa M."/>
        </authorList>
    </citation>
    <scope>NUCLEOTIDE SEQUENCE [LARGE SCALE GENOMIC DNA]</scope>
</reference>
<evidence type="ECO:0000313" key="4">
    <source>
        <dbReference type="Proteomes" id="UP000023152"/>
    </source>
</evidence>
<proteinExistence type="predicted"/>
<dbReference type="Pfam" id="PF00651">
    <property type="entry name" value="BTB"/>
    <property type="match status" value="1"/>
</dbReference>
<dbReference type="InterPro" id="IPR000210">
    <property type="entry name" value="BTB/POZ_dom"/>
</dbReference>
<organism evidence="3 4">
    <name type="scientific">Reticulomyxa filosa</name>
    <dbReference type="NCBI Taxonomy" id="46433"/>
    <lineage>
        <taxon>Eukaryota</taxon>
        <taxon>Sar</taxon>
        <taxon>Rhizaria</taxon>
        <taxon>Retaria</taxon>
        <taxon>Foraminifera</taxon>
        <taxon>Monothalamids</taxon>
        <taxon>Reticulomyxidae</taxon>
        <taxon>Reticulomyxa</taxon>
    </lineage>
</organism>
<dbReference type="Gene3D" id="3.30.710.10">
    <property type="entry name" value="Potassium Channel Kv1.1, Chain A"/>
    <property type="match status" value="2"/>
</dbReference>
<evidence type="ECO:0000313" key="3">
    <source>
        <dbReference type="EMBL" id="ETO26490.1"/>
    </source>
</evidence>
<feature type="compositionally biased region" description="Acidic residues" evidence="1">
    <location>
        <begin position="122"/>
        <end position="146"/>
    </location>
</feature>
<dbReference type="OrthoDB" id="16281at2759"/>
<dbReference type="AlphaFoldDB" id="X6NJL0"/>
<name>X6NJL0_RETFI</name>
<dbReference type="SMART" id="SM00225">
    <property type="entry name" value="BTB"/>
    <property type="match status" value="2"/>
</dbReference>
<sequence>MLSQLGTFDVSSNEWMLVPVRLENRIYDVCAGADQSFAIEGVSTSRLGQTLWTAYKEWTKKCANEFDMVIELLDGSLHYVNRCTLISRIPAFEAIVDRASKSKGKKKSKDTKPNEEESKGLDDEEENVGGLDEDDDDDNNDDDIEEKTESMDSSATKQVAKSLKKIKLRFAGFEFTDEEYLWASKITKPLFERLLEYIYSGSVQNFTMWDKNNASVVLQVAEMLKLTRLQVIYGAKISNVKENLGCQQLLSFFHKQKYGDIVFQFDSDNTSISAHKFVLTSRSEYYKTMLLSGLMHESRTGQIFIPKDITSTVFKAFLHYLYCDELLAPLELHELVMLWGLCHQYREQYLFDMVESTIIKCVDSKTIYNCLKAAHFYGASKLMKFCINTILTEFWDPKWDKLDSYEKSSDCPLGTLPLELQEELKQRREQEIIDKTGGFRTVKKKLKDLFKRR</sequence>
<dbReference type="EMBL" id="ASPP01007843">
    <property type="protein sequence ID" value="ETO26490.1"/>
    <property type="molecule type" value="Genomic_DNA"/>
</dbReference>
<gene>
    <name evidence="3" type="ORF">RFI_10647</name>
</gene>
<dbReference type="Proteomes" id="UP000023152">
    <property type="component" value="Unassembled WGS sequence"/>
</dbReference>
<comment type="caution">
    <text evidence="3">The sequence shown here is derived from an EMBL/GenBank/DDBJ whole genome shotgun (WGS) entry which is preliminary data.</text>
</comment>